<keyword evidence="2 3" id="KW-0802">TPR repeat</keyword>
<keyword evidence="6" id="KW-1185">Reference proteome</keyword>
<dbReference type="Pfam" id="PF13414">
    <property type="entry name" value="TPR_11"/>
    <property type="match status" value="1"/>
</dbReference>
<reference evidence="5 6" key="1">
    <citation type="submission" date="2018-06" db="EMBL/GenBank/DDBJ databases">
        <title>Genomic Encyclopedia of Archaeal and Bacterial Type Strains, Phase II (KMG-II): from individual species to whole genera.</title>
        <authorList>
            <person name="Goeker M."/>
        </authorList>
    </citation>
    <scope>NUCLEOTIDE SEQUENCE [LARGE SCALE GENOMIC DNA]</scope>
    <source>
        <strain evidence="5 6">DSM 19830</strain>
    </source>
</reference>
<comment type="caution">
    <text evidence="5">The sequence shown here is derived from an EMBL/GenBank/DDBJ whole genome shotgun (WGS) entry which is preliminary data.</text>
</comment>
<feature type="compositionally biased region" description="Basic and acidic residues" evidence="4">
    <location>
        <begin position="179"/>
        <end position="193"/>
    </location>
</feature>
<sequence length="242" mass="27264">MSFEKGIELYKSGKFEEALAIFDELVKANPDQPQLHLNRGRILSRLGRTEEALVEFDLITSLEPYNTDFISDRAVVLHLLNRNEEALTELDRAANLDPKNPYRYSSRAYFKDRIGDLEGAIADYETAIALDPEDAVSHNNKGLVEEKLGYQAKSKKSFEKADDLVGNKPKDTSTPSPKSAKEDSNFPEIDPKSKAKPAIPSQKKEMTFNHFLNTLGSVFNNSHTRKEFGNYLKGFFGGKKNE</sequence>
<dbReference type="AlphaFoldDB" id="A0A2W7R170"/>
<feature type="repeat" description="TPR" evidence="3">
    <location>
        <begin position="33"/>
        <end position="66"/>
    </location>
</feature>
<dbReference type="OrthoDB" id="5508659at2"/>
<dbReference type="InterPro" id="IPR019734">
    <property type="entry name" value="TPR_rpt"/>
</dbReference>
<evidence type="ECO:0000313" key="5">
    <source>
        <dbReference type="EMBL" id="PZX49667.1"/>
    </source>
</evidence>
<feature type="compositionally biased region" description="Basic and acidic residues" evidence="4">
    <location>
        <begin position="159"/>
        <end position="171"/>
    </location>
</feature>
<protein>
    <submittedName>
        <fullName evidence="5">TPR repeat protein</fullName>
    </submittedName>
</protein>
<feature type="region of interest" description="Disordered" evidence="4">
    <location>
        <begin position="159"/>
        <end position="203"/>
    </location>
</feature>
<evidence type="ECO:0000256" key="4">
    <source>
        <dbReference type="SAM" id="MobiDB-lite"/>
    </source>
</evidence>
<dbReference type="InterPro" id="IPR011990">
    <property type="entry name" value="TPR-like_helical_dom_sf"/>
</dbReference>
<dbReference type="InterPro" id="IPR050498">
    <property type="entry name" value="Ycf3"/>
</dbReference>
<dbReference type="SUPFAM" id="SSF48452">
    <property type="entry name" value="TPR-like"/>
    <property type="match status" value="1"/>
</dbReference>
<name>A0A2W7R170_9BACT</name>
<dbReference type="EMBL" id="QKZT01000014">
    <property type="protein sequence ID" value="PZX49667.1"/>
    <property type="molecule type" value="Genomic_DNA"/>
</dbReference>
<organism evidence="5 6">
    <name type="scientific">Algoriphagus chordae</name>
    <dbReference type="NCBI Taxonomy" id="237019"/>
    <lineage>
        <taxon>Bacteria</taxon>
        <taxon>Pseudomonadati</taxon>
        <taxon>Bacteroidota</taxon>
        <taxon>Cytophagia</taxon>
        <taxon>Cytophagales</taxon>
        <taxon>Cyclobacteriaceae</taxon>
        <taxon>Algoriphagus</taxon>
    </lineage>
</organism>
<dbReference type="Gene3D" id="1.25.40.10">
    <property type="entry name" value="Tetratricopeptide repeat domain"/>
    <property type="match status" value="2"/>
</dbReference>
<evidence type="ECO:0000256" key="3">
    <source>
        <dbReference type="PROSITE-ProRule" id="PRU00339"/>
    </source>
</evidence>
<dbReference type="Proteomes" id="UP000248882">
    <property type="component" value="Unassembled WGS sequence"/>
</dbReference>
<dbReference type="PANTHER" id="PTHR44858:SF1">
    <property type="entry name" value="UDP-N-ACETYLGLUCOSAMINE--PEPTIDE N-ACETYLGLUCOSAMINYLTRANSFERASE SPINDLY-RELATED"/>
    <property type="match status" value="1"/>
</dbReference>
<dbReference type="Pfam" id="PF13432">
    <property type="entry name" value="TPR_16"/>
    <property type="match status" value="1"/>
</dbReference>
<accession>A0A2W7R170</accession>
<evidence type="ECO:0000313" key="6">
    <source>
        <dbReference type="Proteomes" id="UP000248882"/>
    </source>
</evidence>
<evidence type="ECO:0000256" key="2">
    <source>
        <dbReference type="ARBA" id="ARBA00022803"/>
    </source>
</evidence>
<dbReference type="PROSITE" id="PS50005">
    <property type="entry name" value="TPR"/>
    <property type="match status" value="2"/>
</dbReference>
<dbReference type="PANTHER" id="PTHR44858">
    <property type="entry name" value="TETRATRICOPEPTIDE REPEAT PROTEIN 6"/>
    <property type="match status" value="1"/>
</dbReference>
<proteinExistence type="predicted"/>
<dbReference type="SMART" id="SM00028">
    <property type="entry name" value="TPR"/>
    <property type="match status" value="5"/>
</dbReference>
<feature type="repeat" description="TPR" evidence="3">
    <location>
        <begin position="101"/>
        <end position="134"/>
    </location>
</feature>
<keyword evidence="1" id="KW-0677">Repeat</keyword>
<dbReference type="RefSeq" id="WP_111321027.1">
    <property type="nucleotide sequence ID" value="NZ_QKZT01000014.1"/>
</dbReference>
<gene>
    <name evidence="5" type="ORF">LV85_03110</name>
</gene>
<evidence type="ECO:0000256" key="1">
    <source>
        <dbReference type="ARBA" id="ARBA00022737"/>
    </source>
</evidence>